<gene>
    <name evidence="1" type="ORF">ACI1P1_05220</name>
</gene>
<comment type="caution">
    <text evidence="1">The sequence shown here is derived from an EMBL/GenBank/DDBJ whole genome shotgun (WGS) entry which is preliminary data.</text>
</comment>
<evidence type="ECO:0000313" key="1">
    <source>
        <dbReference type="EMBL" id="MFM9327701.1"/>
    </source>
</evidence>
<keyword evidence="2" id="KW-1185">Reference proteome</keyword>
<keyword evidence="1" id="KW-0347">Helicase</keyword>
<keyword evidence="1" id="KW-0067">ATP-binding</keyword>
<keyword evidence="1" id="KW-0547">Nucleotide-binding</keyword>
<dbReference type="EMBL" id="JBJURJ010000003">
    <property type="protein sequence ID" value="MFM9327701.1"/>
    <property type="molecule type" value="Genomic_DNA"/>
</dbReference>
<dbReference type="Proteomes" id="UP001631969">
    <property type="component" value="Unassembled WGS sequence"/>
</dbReference>
<protein>
    <submittedName>
        <fullName evidence="1">Helicase DnaB</fullName>
    </submittedName>
</protein>
<sequence length="510" mass="57702">MKVTNLLHFTEHHRFTVSRSFAVGSLGLRMLSSIYQPMIGPGAIALYHTLHQQLPVDKAGYSPLEAQRRLFLQMELEPGEKGRRQFMDLTSRLEAVGLLSTSRRLYPESEECVYEYRLFEPLSPAEFFRNQHLAMLLRDKVGKMMLLQLRDELLADEPAELNGAAAEQLSVPFYDLFRLNTKVMDPDLEEALYETAAGRDKSGGLDTETKGFTYTDIIRRFPKGSRNRPFVEALQFREGHLAAINIAKSKYNLELQETCRLLDEDGIFDEEGNLLFEELQYRANLLYRQAKRRDEFAGRKVHRLVAAQSAEDGQDEELQEKGVQMEYYLEVPALFQGQCDVHQYNMLLRNEPYTLVLKRFFPHGTVPDGVLDVFEKIDLNYGLNGEVINVLIHFLHTDRRSWVKNSIEAIASDLLGKQVGTYEDAVEYIREKARYKAKAGARRKDEGVAAAAGATGKSASSGGSRGARGGGKQKPVIPVALDKAGGRKQLSDEEMEAIIKKASRWEEGRA</sequence>
<accession>A0ACC7NUF4</accession>
<evidence type="ECO:0000313" key="2">
    <source>
        <dbReference type="Proteomes" id="UP001631969"/>
    </source>
</evidence>
<reference evidence="1" key="1">
    <citation type="submission" date="2024-12" db="EMBL/GenBank/DDBJ databases">
        <authorList>
            <person name="Wu N."/>
        </authorList>
    </citation>
    <scope>NUCLEOTIDE SEQUENCE</scope>
    <source>
        <strain evidence="1">P15</strain>
    </source>
</reference>
<name>A0ACC7NUF4_9BACL</name>
<keyword evidence="1" id="KW-0378">Hydrolase</keyword>
<organism evidence="1 2">
    <name type="scientific">Paenibacillus mesotrionivorans</name>
    <dbReference type="NCBI Taxonomy" id="3160968"/>
    <lineage>
        <taxon>Bacteria</taxon>
        <taxon>Bacillati</taxon>
        <taxon>Bacillota</taxon>
        <taxon>Bacilli</taxon>
        <taxon>Bacillales</taxon>
        <taxon>Paenibacillaceae</taxon>
        <taxon>Paenibacillus</taxon>
    </lineage>
</organism>
<proteinExistence type="predicted"/>